<dbReference type="PANTHER" id="PTHR34046:SF19">
    <property type="entry name" value="RAPIDLY ELICITED PROTEIN, PUTATIVE-RELATED"/>
    <property type="match status" value="1"/>
</dbReference>
<dbReference type="EMBL" id="LR746271">
    <property type="protein sequence ID" value="CAA7400959.1"/>
    <property type="molecule type" value="Genomic_DNA"/>
</dbReference>
<dbReference type="Proteomes" id="UP000663760">
    <property type="component" value="Chromosome 8"/>
</dbReference>
<reference evidence="2" key="1">
    <citation type="submission" date="2020-02" db="EMBL/GenBank/DDBJ databases">
        <authorList>
            <person name="Scholz U."/>
            <person name="Mascher M."/>
            <person name="Fiebig A."/>
        </authorList>
    </citation>
    <scope>NUCLEOTIDE SEQUENCE</scope>
</reference>
<dbReference type="OrthoDB" id="688136at2759"/>
<feature type="compositionally biased region" description="Low complexity" evidence="1">
    <location>
        <begin position="32"/>
        <end position="69"/>
    </location>
</feature>
<sequence length="194" mass="20710">MGWSEMEGRCKRHPSHRQSKGVCPTCLREKLSQISASSSGLSSPGTSYDSVSSAASSSSSSPATARRASAAAKITLMVGKPEPLTKSRSLAFVVTGGKRDKKGKSKEEEEEEKRKKATVAAAAAAEEEEREVEAQKEATAAAAAAAAAAEVEKKKKRGFWSRLAIPGKKKREKDVLFHSKTVRETSSARWASLS</sequence>
<evidence type="ECO:0000313" key="3">
    <source>
        <dbReference type="Proteomes" id="UP000663760"/>
    </source>
</evidence>
<feature type="region of interest" description="Disordered" evidence="1">
    <location>
        <begin position="87"/>
        <end position="130"/>
    </location>
</feature>
<dbReference type="AlphaFoldDB" id="A0A7I8KSZ4"/>
<protein>
    <submittedName>
        <fullName evidence="2">Uncharacterized protein</fullName>
    </submittedName>
</protein>
<proteinExistence type="predicted"/>
<feature type="compositionally biased region" description="Basic residues" evidence="1">
    <location>
        <begin position="10"/>
        <end position="19"/>
    </location>
</feature>
<evidence type="ECO:0000313" key="2">
    <source>
        <dbReference type="EMBL" id="CAA7400959.1"/>
    </source>
</evidence>
<feature type="region of interest" description="Disordered" evidence="1">
    <location>
        <begin position="1"/>
        <end position="69"/>
    </location>
</feature>
<dbReference type="PANTHER" id="PTHR34046">
    <property type="entry name" value="OS06G0218800 PROTEIN"/>
    <property type="match status" value="1"/>
</dbReference>
<organism evidence="2 3">
    <name type="scientific">Spirodela intermedia</name>
    <name type="common">Intermediate duckweed</name>
    <dbReference type="NCBI Taxonomy" id="51605"/>
    <lineage>
        <taxon>Eukaryota</taxon>
        <taxon>Viridiplantae</taxon>
        <taxon>Streptophyta</taxon>
        <taxon>Embryophyta</taxon>
        <taxon>Tracheophyta</taxon>
        <taxon>Spermatophyta</taxon>
        <taxon>Magnoliopsida</taxon>
        <taxon>Liliopsida</taxon>
        <taxon>Araceae</taxon>
        <taxon>Lemnoideae</taxon>
        <taxon>Spirodela</taxon>
    </lineage>
</organism>
<keyword evidence="3" id="KW-1185">Reference proteome</keyword>
<name>A0A7I8KSZ4_SPIIN</name>
<evidence type="ECO:0000256" key="1">
    <source>
        <dbReference type="SAM" id="MobiDB-lite"/>
    </source>
</evidence>
<dbReference type="Pfam" id="PF05340">
    <property type="entry name" value="DUF740"/>
    <property type="match status" value="1"/>
</dbReference>
<dbReference type="InterPro" id="IPR008004">
    <property type="entry name" value="OCTOPUS-like"/>
</dbReference>
<gene>
    <name evidence="2" type="ORF">SI8410_08011637</name>
</gene>
<accession>A0A7I8KSZ4</accession>